<dbReference type="InterPro" id="IPR008969">
    <property type="entry name" value="CarboxyPept-like_regulatory"/>
</dbReference>
<organism evidence="9 10">
    <name type="scientific">Sunxiuqinia elliptica</name>
    <dbReference type="NCBI Taxonomy" id="655355"/>
    <lineage>
        <taxon>Bacteria</taxon>
        <taxon>Pseudomonadati</taxon>
        <taxon>Bacteroidota</taxon>
        <taxon>Bacteroidia</taxon>
        <taxon>Marinilabiliales</taxon>
        <taxon>Prolixibacteraceae</taxon>
        <taxon>Sunxiuqinia</taxon>
    </lineage>
</organism>
<evidence type="ECO:0000256" key="5">
    <source>
        <dbReference type="ARBA" id="ARBA00022729"/>
    </source>
</evidence>
<accession>A0A1I2CAG3</accession>
<keyword evidence="6" id="KW-0472">Membrane</keyword>
<dbReference type="PANTHER" id="PTHR30069:SF29">
    <property type="entry name" value="HEMOGLOBIN AND HEMOGLOBIN-HAPTOGLOBIN-BINDING PROTEIN 1-RELATED"/>
    <property type="match status" value="1"/>
</dbReference>
<dbReference type="Pfam" id="PF13715">
    <property type="entry name" value="CarbopepD_reg_2"/>
    <property type="match status" value="1"/>
</dbReference>
<keyword evidence="10" id="KW-1185">Reference proteome</keyword>
<evidence type="ECO:0000256" key="6">
    <source>
        <dbReference type="ARBA" id="ARBA00023136"/>
    </source>
</evidence>
<dbReference type="Gene3D" id="2.40.170.20">
    <property type="entry name" value="TonB-dependent receptor, beta-barrel domain"/>
    <property type="match status" value="1"/>
</dbReference>
<evidence type="ECO:0000313" key="10">
    <source>
        <dbReference type="Proteomes" id="UP000198964"/>
    </source>
</evidence>
<keyword evidence="5" id="KW-0732">Signal</keyword>
<dbReference type="AlphaFoldDB" id="A0A1I2CAG3"/>
<dbReference type="Proteomes" id="UP000198964">
    <property type="component" value="Unassembled WGS sequence"/>
</dbReference>
<dbReference type="InterPro" id="IPR036942">
    <property type="entry name" value="Beta-barrel_TonB_sf"/>
</dbReference>
<evidence type="ECO:0000256" key="3">
    <source>
        <dbReference type="ARBA" id="ARBA00022452"/>
    </source>
</evidence>
<keyword evidence="4" id="KW-0812">Transmembrane</keyword>
<dbReference type="Gene3D" id="2.170.130.10">
    <property type="entry name" value="TonB-dependent receptor, plug domain"/>
    <property type="match status" value="1"/>
</dbReference>
<dbReference type="SUPFAM" id="SSF49464">
    <property type="entry name" value="Carboxypeptidase regulatory domain-like"/>
    <property type="match status" value="1"/>
</dbReference>
<name>A0A1I2CAG3_9BACT</name>
<dbReference type="GO" id="GO:0015344">
    <property type="term" value="F:siderophore uptake transmembrane transporter activity"/>
    <property type="evidence" value="ECO:0007669"/>
    <property type="project" value="TreeGrafter"/>
</dbReference>
<keyword evidence="9" id="KW-0675">Receptor</keyword>
<evidence type="ECO:0000256" key="4">
    <source>
        <dbReference type="ARBA" id="ARBA00022692"/>
    </source>
</evidence>
<keyword evidence="2" id="KW-0813">Transport</keyword>
<evidence type="ECO:0000256" key="7">
    <source>
        <dbReference type="ARBA" id="ARBA00023237"/>
    </source>
</evidence>
<sequence length="945" mass="107141">MMVLAWFGLSKTELHAQNKYELSGTVMHLESGEPIEMVVIQLKETLSWTVSDKYGNFRFRDVPEGTFTLQTSRLGYEKYELPITINRDITNLKLKLKELSLGLEEVVIVAKENSALSSSSKIERSALDHIQPNTIGDLMQLVPGQITVNPDLSAKNQITIRDINTPGQNPDANSSLGTSIIIDGTPLSNDANMQTLNTSSGGISQSYSSAGQGVDLRQIPVDQIESVEVIRGIPSAQYGDLTSGALVVKTKAGEAPLNVKLKSDINIKQLAISKGLLIPKENWGAVNIDLDYLNAVNDLRTPTKSFKRITGQLGYSNIIAKNSTPLTINAKLSIYSTIDNEKEDEDAQTTELYKNKEQNINFKLFGKWATNLSWLNSITYNISGSFEKQDYYEYKITSGASTPTPKSWESGESIGVLLPTSYFSELTIDGRPFSYFANLKTTTSNVWGNLISSFYTGIDYRVSGNNGLGKLYDLATPPFGGTSTRPRAFNEIPNSDELSVFVEEKLQITLGTTTLQTQAGFRYNNFLPKGLFSTKGYQTFEPRINTNYILIKKRRKGVLRNLELRAGYGVSSKSPSMIYLYPDKSYKDEISFNYYPDLYVFTTLAIDDMINPELQPASNRKLEAGIDINIQGVNLKLTAFKEHLTNGFSWNNQYTTMNFRKWAQLDNTDSMPEFVDGDIYYTTPDGSRKILDYTWQQEFSSYKLPQNTYETKKKGLEYIIDFGRIKPIRSSVILDGAYFHITRTNNNTTSLERINTSYLGDRFPYLPVYAGNDGYTKQRLNSNLRINTHIPKIKMICSLTGMFIWHSKSTRFWNNHNNTPLYYSLDDMGNKQYGVTNGEDMLYIDPIGYYDFDMNYHSWDASVERELPYKTMIKQRRADFFNMDKNPPTWQLNMKLTKEIGKHAKISFFANNILNHRPLRTSRINDTYYRANQPTYFGAEVKLTI</sequence>
<keyword evidence="7" id="KW-0998">Cell outer membrane</keyword>
<protein>
    <submittedName>
        <fullName evidence="9">TonB-dependent Receptor Plug Domain</fullName>
    </submittedName>
</protein>
<gene>
    <name evidence="9" type="ORF">SAMN05216283_101671</name>
</gene>
<comment type="subcellular location">
    <subcellularLocation>
        <location evidence="1">Cell outer membrane</location>
        <topology evidence="1">Multi-pass membrane protein</topology>
    </subcellularLocation>
</comment>
<dbReference type="SUPFAM" id="SSF56935">
    <property type="entry name" value="Porins"/>
    <property type="match status" value="1"/>
</dbReference>
<evidence type="ECO:0000259" key="8">
    <source>
        <dbReference type="Pfam" id="PF07715"/>
    </source>
</evidence>
<proteinExistence type="predicted"/>
<dbReference type="Pfam" id="PF07715">
    <property type="entry name" value="Plug"/>
    <property type="match status" value="1"/>
</dbReference>
<dbReference type="InterPro" id="IPR012910">
    <property type="entry name" value="Plug_dom"/>
</dbReference>
<evidence type="ECO:0000256" key="1">
    <source>
        <dbReference type="ARBA" id="ARBA00004571"/>
    </source>
</evidence>
<dbReference type="STRING" id="655355.SAMN05216283_101671"/>
<evidence type="ECO:0000256" key="2">
    <source>
        <dbReference type="ARBA" id="ARBA00022448"/>
    </source>
</evidence>
<dbReference type="GO" id="GO:0044718">
    <property type="term" value="P:siderophore transmembrane transport"/>
    <property type="evidence" value="ECO:0007669"/>
    <property type="project" value="TreeGrafter"/>
</dbReference>
<dbReference type="PANTHER" id="PTHR30069">
    <property type="entry name" value="TONB-DEPENDENT OUTER MEMBRANE RECEPTOR"/>
    <property type="match status" value="1"/>
</dbReference>
<reference evidence="9 10" key="1">
    <citation type="submission" date="2016-10" db="EMBL/GenBank/DDBJ databases">
        <authorList>
            <person name="de Groot N.N."/>
        </authorList>
    </citation>
    <scope>NUCLEOTIDE SEQUENCE [LARGE SCALE GENOMIC DNA]</scope>
    <source>
        <strain evidence="9 10">CGMCC 1.9156</strain>
    </source>
</reference>
<dbReference type="GO" id="GO:0009279">
    <property type="term" value="C:cell outer membrane"/>
    <property type="evidence" value="ECO:0007669"/>
    <property type="project" value="UniProtKB-SubCell"/>
</dbReference>
<evidence type="ECO:0000313" key="9">
    <source>
        <dbReference type="EMBL" id="SFE65329.1"/>
    </source>
</evidence>
<dbReference type="EMBL" id="FONW01000001">
    <property type="protein sequence ID" value="SFE65329.1"/>
    <property type="molecule type" value="Genomic_DNA"/>
</dbReference>
<dbReference type="InterPro" id="IPR037066">
    <property type="entry name" value="Plug_dom_sf"/>
</dbReference>
<dbReference type="Gene3D" id="2.60.40.1120">
    <property type="entry name" value="Carboxypeptidase-like, regulatory domain"/>
    <property type="match status" value="1"/>
</dbReference>
<keyword evidence="3" id="KW-1134">Transmembrane beta strand</keyword>
<feature type="domain" description="TonB-dependent receptor plug" evidence="8">
    <location>
        <begin position="114"/>
        <end position="244"/>
    </location>
</feature>
<dbReference type="InterPro" id="IPR039426">
    <property type="entry name" value="TonB-dep_rcpt-like"/>
</dbReference>